<evidence type="ECO:0000313" key="1">
    <source>
        <dbReference type="EMBL" id="OLP93289.1"/>
    </source>
</evidence>
<accession>A0A1Q9DDP8</accession>
<proteinExistence type="predicted"/>
<dbReference type="Proteomes" id="UP000186817">
    <property type="component" value="Unassembled WGS sequence"/>
</dbReference>
<organism evidence="1 2">
    <name type="scientific">Symbiodinium microadriaticum</name>
    <name type="common">Dinoflagellate</name>
    <name type="synonym">Zooxanthella microadriatica</name>
    <dbReference type="NCBI Taxonomy" id="2951"/>
    <lineage>
        <taxon>Eukaryota</taxon>
        <taxon>Sar</taxon>
        <taxon>Alveolata</taxon>
        <taxon>Dinophyceae</taxon>
        <taxon>Suessiales</taxon>
        <taxon>Symbiodiniaceae</taxon>
        <taxon>Symbiodinium</taxon>
    </lineage>
</organism>
<protein>
    <submittedName>
        <fullName evidence="1">Uncharacterized protein</fullName>
    </submittedName>
</protein>
<dbReference type="AlphaFoldDB" id="A0A1Q9DDP8"/>
<comment type="caution">
    <text evidence="1">The sequence shown here is derived from an EMBL/GenBank/DDBJ whole genome shotgun (WGS) entry which is preliminary data.</text>
</comment>
<reference evidence="1 2" key="1">
    <citation type="submission" date="2016-02" db="EMBL/GenBank/DDBJ databases">
        <title>Genome analysis of coral dinoflagellate symbionts highlights evolutionary adaptations to a symbiotic lifestyle.</title>
        <authorList>
            <person name="Aranda M."/>
            <person name="Li Y."/>
            <person name="Liew Y.J."/>
            <person name="Baumgarten S."/>
            <person name="Simakov O."/>
            <person name="Wilson M."/>
            <person name="Piel J."/>
            <person name="Ashoor H."/>
            <person name="Bougouffa S."/>
            <person name="Bajic V.B."/>
            <person name="Ryu T."/>
            <person name="Ravasi T."/>
            <person name="Bayer T."/>
            <person name="Micklem G."/>
            <person name="Kim H."/>
            <person name="Bhak J."/>
            <person name="Lajeunesse T.C."/>
            <person name="Voolstra C.R."/>
        </authorList>
    </citation>
    <scope>NUCLEOTIDE SEQUENCE [LARGE SCALE GENOMIC DNA]</scope>
    <source>
        <strain evidence="1 2">CCMP2467</strain>
    </source>
</reference>
<sequence>MIQRLQTENQRLRSTETDCTEIQLTEASPDRRSVARKIRDRVQNSVHNEALSRELRRLRAQAGFQPVAMNFRGVECFALADRHLQTVVGCEFLAEWQRGCRRKISSAEDLIGYDWSDDADINEMWGISDEDANGRHSP</sequence>
<dbReference type="EMBL" id="LSRX01000588">
    <property type="protein sequence ID" value="OLP93289.1"/>
    <property type="molecule type" value="Genomic_DNA"/>
</dbReference>
<evidence type="ECO:0000313" key="2">
    <source>
        <dbReference type="Proteomes" id="UP000186817"/>
    </source>
</evidence>
<keyword evidence="2" id="KW-1185">Reference proteome</keyword>
<name>A0A1Q9DDP8_SYMMI</name>
<gene>
    <name evidence="1" type="ORF">AK812_SmicGene24832</name>
</gene>